<dbReference type="PANTHER" id="PTHR37464">
    <property type="entry name" value="BLL2463 PROTEIN"/>
    <property type="match status" value="1"/>
</dbReference>
<dbReference type="NCBIfam" id="TIGR02226">
    <property type="entry name" value="two_anch"/>
    <property type="match status" value="1"/>
</dbReference>
<accession>A0ABW5TSU5</accession>
<dbReference type="EMBL" id="JBHULV010000028">
    <property type="protein sequence ID" value="MFD2732009.1"/>
    <property type="molecule type" value="Genomic_DNA"/>
</dbReference>
<dbReference type="InterPro" id="IPR036465">
    <property type="entry name" value="vWFA_dom_sf"/>
</dbReference>
<dbReference type="Pfam" id="PF07584">
    <property type="entry name" value="BatA"/>
    <property type="match status" value="1"/>
</dbReference>
<evidence type="ECO:0000313" key="4">
    <source>
        <dbReference type="Proteomes" id="UP001597546"/>
    </source>
</evidence>
<name>A0ABW5TSU5_9SPHI</name>
<feature type="transmembrane region" description="Helical" evidence="1">
    <location>
        <begin position="6"/>
        <end position="26"/>
    </location>
</feature>
<organism evidence="3 4">
    <name type="scientific">Pedobacter alpinus</name>
    <dbReference type="NCBI Taxonomy" id="1590643"/>
    <lineage>
        <taxon>Bacteria</taxon>
        <taxon>Pseudomonadati</taxon>
        <taxon>Bacteroidota</taxon>
        <taxon>Sphingobacteriia</taxon>
        <taxon>Sphingobacteriales</taxon>
        <taxon>Sphingobacteriaceae</taxon>
        <taxon>Pedobacter</taxon>
    </lineage>
</organism>
<protein>
    <submittedName>
        <fullName evidence="3">BatA domain-containing protein</fullName>
    </submittedName>
</protein>
<reference evidence="4" key="1">
    <citation type="journal article" date="2019" name="Int. J. Syst. Evol. Microbiol.">
        <title>The Global Catalogue of Microorganisms (GCM) 10K type strain sequencing project: providing services to taxonomists for standard genome sequencing and annotation.</title>
        <authorList>
            <consortium name="The Broad Institute Genomics Platform"/>
            <consortium name="The Broad Institute Genome Sequencing Center for Infectious Disease"/>
            <person name="Wu L."/>
            <person name="Ma J."/>
        </authorList>
    </citation>
    <scope>NUCLEOTIDE SEQUENCE [LARGE SCALE GENOMIC DNA]</scope>
    <source>
        <strain evidence="4">KCTC 42456</strain>
    </source>
</reference>
<dbReference type="InterPro" id="IPR024163">
    <property type="entry name" value="Aerotolerance_reg_N"/>
</dbReference>
<keyword evidence="1" id="KW-1133">Transmembrane helix</keyword>
<evidence type="ECO:0000259" key="2">
    <source>
        <dbReference type="Pfam" id="PF07584"/>
    </source>
</evidence>
<keyword evidence="1" id="KW-0812">Transmembrane</keyword>
<keyword evidence="4" id="KW-1185">Reference proteome</keyword>
<evidence type="ECO:0000256" key="1">
    <source>
        <dbReference type="SAM" id="Phobius"/>
    </source>
</evidence>
<sequence>MRFLFPEFLYALSLVAIPVIIHLFNFRKFKKVYFSNVNFLKEVQIQTSSSQKLKELLILACRILAIIFLVLAFAQPYFQKESAVNAYQKSVVSFYLDNSYSMEAVNKNGTLLDEGKRKIKDLVAAYQLNDRFQLLTNNFDGKAQRLLTKEELLDALNDVKIAPYVRDFQAIINQQEAVLLKQQNSNRQAYLISDFQQQQNFKTPITKDSTLQLNLVPLLANNLPNISVDSVYFLSPIHKAKQSESLVVKLSNHSAKAVENIPLKLNINKVQKAIASVSIKPNSYSLDTLRFSDLSGTWQQAVLSIKDYPITFDDELNFVFELQKQLSVLAIYQDEPLKNIEFAYQTDAFFDFSAVNQSQINYGALATKQALILENLKEIPGGLAQQLKQYVQKGGSLSVFIPLNADLESYKKFLQNLGTDVPLALQKEILNVSKLNLQHPIFTDVFEGSPKNIDLPIAKSYFKSSNFSKTTKQVLMFGGNQGLFNNYQIGNGKVYISFLPLETEASNFVQHALFLPILFKTALLASNFNTLFYTIGGLQNVNLKNVILSDKEVLHVKGNGFDIIPSYQQSAAVSSIYFADQLNKPGFYNVFLKDSLQHVFALNEDRKESDLNFYNLTDLENIFQLSGNQIIESKEKITTQQIKEVNLGWSLWKLCLILTLVFLAAEVLLIRFFKNQYVKSKTIKY</sequence>
<gene>
    <name evidence="3" type="ORF">ACFSSE_09855</name>
</gene>
<dbReference type="InterPro" id="IPR011933">
    <property type="entry name" value="Double_TM_dom"/>
</dbReference>
<dbReference type="RefSeq" id="WP_379043888.1">
    <property type="nucleotide sequence ID" value="NZ_JBHSKW010000032.1"/>
</dbReference>
<keyword evidence="1" id="KW-0472">Membrane</keyword>
<dbReference type="PANTHER" id="PTHR37464:SF1">
    <property type="entry name" value="BLL2463 PROTEIN"/>
    <property type="match status" value="1"/>
</dbReference>
<proteinExistence type="predicted"/>
<dbReference type="Proteomes" id="UP001597546">
    <property type="component" value="Unassembled WGS sequence"/>
</dbReference>
<feature type="domain" description="Aerotolerance regulator N-terminal" evidence="2">
    <location>
        <begin position="1"/>
        <end position="76"/>
    </location>
</feature>
<feature type="transmembrane region" description="Helical" evidence="1">
    <location>
        <begin position="56"/>
        <end position="78"/>
    </location>
</feature>
<evidence type="ECO:0000313" key="3">
    <source>
        <dbReference type="EMBL" id="MFD2732009.1"/>
    </source>
</evidence>
<dbReference type="Gene3D" id="3.40.50.410">
    <property type="entry name" value="von Willebrand factor, type A domain"/>
    <property type="match status" value="1"/>
</dbReference>
<feature type="transmembrane region" description="Helical" evidence="1">
    <location>
        <begin position="651"/>
        <end position="673"/>
    </location>
</feature>
<comment type="caution">
    <text evidence="3">The sequence shown here is derived from an EMBL/GenBank/DDBJ whole genome shotgun (WGS) entry which is preliminary data.</text>
</comment>